<proteinExistence type="predicted"/>
<dbReference type="EMBL" id="NBNE01023827">
    <property type="protein sequence ID" value="OWY90125.1"/>
    <property type="molecule type" value="Genomic_DNA"/>
</dbReference>
<name>A0A225UAQ1_9STRA</name>
<gene>
    <name evidence="1" type="ORF">PHMEG_00041888</name>
</gene>
<evidence type="ECO:0000313" key="2">
    <source>
        <dbReference type="Proteomes" id="UP000198211"/>
    </source>
</evidence>
<comment type="caution">
    <text evidence="1">The sequence shown here is derived from an EMBL/GenBank/DDBJ whole genome shotgun (WGS) entry which is preliminary data.</text>
</comment>
<feature type="non-terminal residue" evidence="1">
    <location>
        <position position="1"/>
    </location>
</feature>
<dbReference type="OrthoDB" id="72231at2759"/>
<reference evidence="2" key="1">
    <citation type="submission" date="2017-03" db="EMBL/GenBank/DDBJ databases">
        <title>Phytopthora megakarya and P. palmivora, two closely related causual agents of cacao black pod achieved similar genome size and gene model numbers by different mechanisms.</title>
        <authorList>
            <person name="Ali S."/>
            <person name="Shao J."/>
            <person name="Larry D.J."/>
            <person name="Kronmiller B."/>
            <person name="Shen D."/>
            <person name="Strem M.D."/>
            <person name="Melnick R.L."/>
            <person name="Guiltinan M.J."/>
            <person name="Tyler B.M."/>
            <person name="Meinhardt L.W."/>
            <person name="Bailey B.A."/>
        </authorList>
    </citation>
    <scope>NUCLEOTIDE SEQUENCE [LARGE SCALE GENOMIC DNA]</scope>
    <source>
        <strain evidence="2">zdho120</strain>
    </source>
</reference>
<evidence type="ECO:0000313" key="1">
    <source>
        <dbReference type="EMBL" id="OWY90125.1"/>
    </source>
</evidence>
<sequence length="66" mass="7012">MVVKTKDYTVEKVISAGSVVYNTAANVADYTKTQVVHASSSTYGMAKGVTMSVLSYVPVIGPKIVR</sequence>
<protein>
    <submittedName>
        <fullName evidence="1">Uncharacterized protein</fullName>
    </submittedName>
</protein>
<keyword evidence="2" id="KW-1185">Reference proteome</keyword>
<accession>A0A225UAQ1</accession>
<dbReference type="Proteomes" id="UP000198211">
    <property type="component" value="Unassembled WGS sequence"/>
</dbReference>
<organism evidence="1 2">
    <name type="scientific">Phytophthora megakarya</name>
    <dbReference type="NCBI Taxonomy" id="4795"/>
    <lineage>
        <taxon>Eukaryota</taxon>
        <taxon>Sar</taxon>
        <taxon>Stramenopiles</taxon>
        <taxon>Oomycota</taxon>
        <taxon>Peronosporomycetes</taxon>
        <taxon>Peronosporales</taxon>
        <taxon>Peronosporaceae</taxon>
        <taxon>Phytophthora</taxon>
    </lineage>
</organism>
<dbReference type="AlphaFoldDB" id="A0A225UAQ1"/>